<dbReference type="EMBL" id="MCGQ01000042">
    <property type="protein sequence ID" value="OXY89613.1"/>
    <property type="molecule type" value="Genomic_DNA"/>
</dbReference>
<evidence type="ECO:0000313" key="2">
    <source>
        <dbReference type="EMBL" id="OXY89613.1"/>
    </source>
</evidence>
<keyword evidence="1" id="KW-0732">Signal</keyword>
<gene>
    <name evidence="2" type="ORF">BEK98_36945</name>
</gene>
<accession>A0A233S204</accession>
<evidence type="ECO:0000313" key="3">
    <source>
        <dbReference type="Proteomes" id="UP000215483"/>
    </source>
</evidence>
<keyword evidence="3" id="KW-1185">Reference proteome</keyword>
<feature type="signal peptide" evidence="1">
    <location>
        <begin position="1"/>
        <end position="27"/>
    </location>
</feature>
<reference evidence="2 3" key="1">
    <citation type="submission" date="2016-07" db="EMBL/GenBank/DDBJ databases">
        <title>Draft genome of Streptomyces diastatochromogenes.</title>
        <authorList>
            <person name="Podduturi R."/>
            <person name="Lukassen M.B."/>
            <person name="Clausen N."/>
            <person name="Nielsen J.L."/>
            <person name="Jorgensen N.O."/>
        </authorList>
    </citation>
    <scope>NUCLEOTIDE SEQUENCE [LARGE SCALE GENOMIC DNA]</scope>
    <source>
        <strain evidence="2 3">DSM 40608</strain>
    </source>
</reference>
<organism evidence="2 3">
    <name type="scientific">Streptomyces diastatochromogenes</name>
    <dbReference type="NCBI Taxonomy" id="42236"/>
    <lineage>
        <taxon>Bacteria</taxon>
        <taxon>Bacillati</taxon>
        <taxon>Actinomycetota</taxon>
        <taxon>Actinomycetes</taxon>
        <taxon>Kitasatosporales</taxon>
        <taxon>Streptomycetaceae</taxon>
        <taxon>Streptomyces</taxon>
    </lineage>
</organism>
<dbReference type="RefSeq" id="WP_167444350.1">
    <property type="nucleotide sequence ID" value="NZ_MCGQ01000042.1"/>
</dbReference>
<dbReference type="Proteomes" id="UP000215483">
    <property type="component" value="Unassembled WGS sequence"/>
</dbReference>
<comment type="caution">
    <text evidence="2">The sequence shown here is derived from an EMBL/GenBank/DDBJ whole genome shotgun (WGS) entry which is preliminary data.</text>
</comment>
<sequence>MGKLRAALAAASLATVLSAAGISAASAAPTATGYDRCQEGKFCFFSDWNGQGKICQAVPAVDDTVAECGGWVGNKNAKSAFNRTSGGAVNIYAGTNFTQRKGSVSYRGNLQGSYKIRSFD</sequence>
<dbReference type="Pfam" id="PF03995">
    <property type="entry name" value="Inhibitor_I36"/>
    <property type="match status" value="1"/>
</dbReference>
<dbReference type="AlphaFoldDB" id="A0A233S204"/>
<name>A0A233S204_STRDA</name>
<evidence type="ECO:0000256" key="1">
    <source>
        <dbReference type="SAM" id="SignalP"/>
    </source>
</evidence>
<evidence type="ECO:0008006" key="4">
    <source>
        <dbReference type="Google" id="ProtNLM"/>
    </source>
</evidence>
<proteinExistence type="predicted"/>
<protein>
    <recommendedName>
        <fullName evidence="4">Peptidase inhibitor</fullName>
    </recommendedName>
</protein>
<feature type="chain" id="PRO_5012036958" description="Peptidase inhibitor" evidence="1">
    <location>
        <begin position="28"/>
        <end position="120"/>
    </location>
</feature>